<dbReference type="Proteomes" id="UP000625316">
    <property type="component" value="Unassembled WGS sequence"/>
</dbReference>
<organism evidence="11 12">
    <name type="scientific">Romeriopsis navalis LEGE 11480</name>
    <dbReference type="NCBI Taxonomy" id="2777977"/>
    <lineage>
        <taxon>Bacteria</taxon>
        <taxon>Bacillati</taxon>
        <taxon>Cyanobacteriota</taxon>
        <taxon>Cyanophyceae</taxon>
        <taxon>Leptolyngbyales</taxon>
        <taxon>Leptolyngbyaceae</taxon>
        <taxon>Romeriopsis</taxon>
        <taxon>Romeriopsis navalis</taxon>
    </lineage>
</organism>
<gene>
    <name evidence="11" type="ORF">IQ266_24325</name>
</gene>
<comment type="subcellular location">
    <subcellularLocation>
        <location evidence="1">Cell inner membrane</location>
        <topology evidence="1">Multi-pass membrane protein</topology>
    </subcellularLocation>
</comment>
<dbReference type="InterPro" id="IPR055348">
    <property type="entry name" value="DctQ"/>
</dbReference>
<comment type="caution">
    <text evidence="11">The sequence shown here is derived from an EMBL/GenBank/DDBJ whole genome shotgun (WGS) entry which is preliminary data.</text>
</comment>
<feature type="transmembrane region" description="Helical" evidence="9">
    <location>
        <begin position="65"/>
        <end position="86"/>
    </location>
</feature>
<evidence type="ECO:0000256" key="1">
    <source>
        <dbReference type="ARBA" id="ARBA00004429"/>
    </source>
</evidence>
<proteinExistence type="inferred from homology"/>
<sequence>MLQLPSELRHDQKCLSPRAIQYCLAGSCPVDSGRNVILDVLRRLVQSLPPKLLPFARRVDRLNRWIAKFCYLLVMLMIGLGVWNVIGRFLGRLLGMNLTSNSLIEGQWYLFSLLFLLGGAYTLFRDGHVRVDIFYNQWNDRQKAIANLLGTIVFLIPFCIVIFLSSWSEVFNSWSTWEISPDPGGLPRYPLKTMILVSVVLLMLQGIAEIIKNWAFLTGHTDTSPQR</sequence>
<dbReference type="GO" id="GO:0005886">
    <property type="term" value="C:plasma membrane"/>
    <property type="evidence" value="ECO:0007669"/>
    <property type="project" value="UniProtKB-SubCell"/>
</dbReference>
<evidence type="ECO:0000259" key="10">
    <source>
        <dbReference type="Pfam" id="PF04290"/>
    </source>
</evidence>
<feature type="transmembrane region" description="Helical" evidence="9">
    <location>
        <begin position="145"/>
        <end position="167"/>
    </location>
</feature>
<evidence type="ECO:0000256" key="5">
    <source>
        <dbReference type="ARBA" id="ARBA00022692"/>
    </source>
</evidence>
<keyword evidence="7 9" id="KW-0472">Membrane</keyword>
<reference evidence="11" key="1">
    <citation type="submission" date="2020-10" db="EMBL/GenBank/DDBJ databases">
        <authorList>
            <person name="Castelo-Branco R."/>
            <person name="Eusebio N."/>
            <person name="Adriana R."/>
            <person name="Vieira A."/>
            <person name="Brugerolle De Fraissinette N."/>
            <person name="Rezende De Castro R."/>
            <person name="Schneider M.P."/>
            <person name="Vasconcelos V."/>
            <person name="Leao P.N."/>
        </authorList>
    </citation>
    <scope>NUCLEOTIDE SEQUENCE</scope>
    <source>
        <strain evidence="11">LEGE 11480</strain>
    </source>
</reference>
<evidence type="ECO:0000256" key="2">
    <source>
        <dbReference type="ARBA" id="ARBA00022448"/>
    </source>
</evidence>
<evidence type="ECO:0000256" key="7">
    <source>
        <dbReference type="ARBA" id="ARBA00023136"/>
    </source>
</evidence>
<keyword evidence="4" id="KW-0997">Cell inner membrane</keyword>
<feature type="domain" description="Tripartite ATP-independent periplasmic transporters DctQ component" evidence="10">
    <location>
        <begin position="77"/>
        <end position="214"/>
    </location>
</feature>
<protein>
    <submittedName>
        <fullName evidence="11">TRAP transporter small permease subunit</fullName>
    </submittedName>
</protein>
<evidence type="ECO:0000256" key="3">
    <source>
        <dbReference type="ARBA" id="ARBA00022475"/>
    </source>
</evidence>
<evidence type="ECO:0000256" key="4">
    <source>
        <dbReference type="ARBA" id="ARBA00022519"/>
    </source>
</evidence>
<keyword evidence="3" id="KW-1003">Cell membrane</keyword>
<dbReference type="PANTHER" id="PTHR35011:SF4">
    <property type="entry name" value="SLL1102 PROTEIN"/>
    <property type="match status" value="1"/>
</dbReference>
<feature type="transmembrane region" description="Helical" evidence="9">
    <location>
        <begin position="106"/>
        <end position="124"/>
    </location>
</feature>
<evidence type="ECO:0000313" key="12">
    <source>
        <dbReference type="Proteomes" id="UP000625316"/>
    </source>
</evidence>
<comment type="similarity">
    <text evidence="8">Belongs to the TRAP transporter small permease family.</text>
</comment>
<evidence type="ECO:0000256" key="9">
    <source>
        <dbReference type="SAM" id="Phobius"/>
    </source>
</evidence>
<dbReference type="EMBL" id="JADEXQ010000130">
    <property type="protein sequence ID" value="MBE9032867.1"/>
    <property type="molecule type" value="Genomic_DNA"/>
</dbReference>
<keyword evidence="6 9" id="KW-1133">Transmembrane helix</keyword>
<evidence type="ECO:0000256" key="8">
    <source>
        <dbReference type="ARBA" id="ARBA00038436"/>
    </source>
</evidence>
<keyword evidence="5 9" id="KW-0812">Transmembrane</keyword>
<keyword evidence="2" id="KW-0813">Transport</keyword>
<dbReference type="Pfam" id="PF04290">
    <property type="entry name" value="DctQ"/>
    <property type="match status" value="1"/>
</dbReference>
<dbReference type="PANTHER" id="PTHR35011">
    <property type="entry name" value="2,3-DIKETO-L-GULONATE TRAP TRANSPORTER SMALL PERMEASE PROTEIN YIAM"/>
    <property type="match status" value="1"/>
</dbReference>
<dbReference type="InterPro" id="IPR007387">
    <property type="entry name" value="TRAP_DctQ"/>
</dbReference>
<name>A0A928Z6B8_9CYAN</name>
<accession>A0A928Z6B8</accession>
<dbReference type="AlphaFoldDB" id="A0A928Z6B8"/>
<evidence type="ECO:0000313" key="11">
    <source>
        <dbReference type="EMBL" id="MBE9032867.1"/>
    </source>
</evidence>
<keyword evidence="12" id="KW-1185">Reference proteome</keyword>
<evidence type="ECO:0000256" key="6">
    <source>
        <dbReference type="ARBA" id="ARBA00022989"/>
    </source>
</evidence>